<evidence type="ECO:0000256" key="3">
    <source>
        <dbReference type="ARBA" id="ARBA00022840"/>
    </source>
</evidence>
<evidence type="ECO:0000256" key="4">
    <source>
        <dbReference type="RuleBase" id="RU003322"/>
    </source>
</evidence>
<dbReference type="InterPro" id="IPR029047">
    <property type="entry name" value="HSP70_peptide-bd_sf"/>
</dbReference>
<dbReference type="InterPro" id="IPR013126">
    <property type="entry name" value="Hsp_70_fam"/>
</dbReference>
<name>A0AAN4Z7X6_9BILA</name>
<comment type="caution">
    <text evidence="5">The sequence shown here is derived from an EMBL/GenBank/DDBJ whole genome shotgun (WGS) entry which is preliminary data.</text>
</comment>
<feature type="non-terminal residue" evidence="5">
    <location>
        <position position="1"/>
    </location>
</feature>
<dbReference type="SUPFAM" id="SSF53067">
    <property type="entry name" value="Actin-like ATPase domain"/>
    <property type="match status" value="2"/>
</dbReference>
<dbReference type="CDD" id="cd24028">
    <property type="entry name" value="ASKHA_NBD_HSP70_HSPA1-like"/>
    <property type="match status" value="1"/>
</dbReference>
<dbReference type="Gene3D" id="2.60.34.10">
    <property type="entry name" value="Substrate Binding Domain Of DNAk, Chain A, domain 1"/>
    <property type="match status" value="1"/>
</dbReference>
<dbReference type="AlphaFoldDB" id="A0AAN4Z7X6"/>
<organism evidence="5 7">
    <name type="scientific">Pristionchus mayeri</name>
    <dbReference type="NCBI Taxonomy" id="1317129"/>
    <lineage>
        <taxon>Eukaryota</taxon>
        <taxon>Metazoa</taxon>
        <taxon>Ecdysozoa</taxon>
        <taxon>Nematoda</taxon>
        <taxon>Chromadorea</taxon>
        <taxon>Rhabditida</taxon>
        <taxon>Rhabditina</taxon>
        <taxon>Diplogasteromorpha</taxon>
        <taxon>Diplogasteroidea</taxon>
        <taxon>Neodiplogasteridae</taxon>
        <taxon>Pristionchus</taxon>
    </lineage>
</organism>
<dbReference type="PANTHER" id="PTHR19375">
    <property type="entry name" value="HEAT SHOCK PROTEIN 70KDA"/>
    <property type="match status" value="1"/>
</dbReference>
<evidence type="ECO:0000256" key="1">
    <source>
        <dbReference type="ARBA" id="ARBA00007381"/>
    </source>
</evidence>
<evidence type="ECO:0000313" key="6">
    <source>
        <dbReference type="EMBL" id="GMR32989.1"/>
    </source>
</evidence>
<comment type="similarity">
    <text evidence="1 4">Belongs to the heat shock protein 70 family.</text>
</comment>
<evidence type="ECO:0000313" key="7">
    <source>
        <dbReference type="Proteomes" id="UP001328107"/>
    </source>
</evidence>
<dbReference type="Gene3D" id="3.30.420.40">
    <property type="match status" value="2"/>
</dbReference>
<evidence type="ECO:0000256" key="2">
    <source>
        <dbReference type="ARBA" id="ARBA00022741"/>
    </source>
</evidence>
<proteinExistence type="inferred from homology"/>
<dbReference type="GO" id="GO:0006950">
    <property type="term" value="P:response to stress"/>
    <property type="evidence" value="ECO:0007669"/>
    <property type="project" value="UniProtKB-ARBA"/>
</dbReference>
<reference evidence="7" key="1">
    <citation type="submission" date="2022-10" db="EMBL/GenBank/DDBJ databases">
        <title>Genome assembly of Pristionchus species.</title>
        <authorList>
            <person name="Yoshida K."/>
            <person name="Sommer R.J."/>
        </authorList>
    </citation>
    <scope>NUCLEOTIDE SEQUENCE [LARGE SCALE GENOMIC DNA]</scope>
    <source>
        <strain evidence="6 7">RS5460</strain>
    </source>
</reference>
<dbReference type="PROSITE" id="PS00329">
    <property type="entry name" value="HSP70_2"/>
    <property type="match status" value="1"/>
</dbReference>
<dbReference type="GO" id="GO:0005524">
    <property type="term" value="F:ATP binding"/>
    <property type="evidence" value="ECO:0007669"/>
    <property type="project" value="UniProtKB-KW"/>
</dbReference>
<sequence length="547" mass="60396">RVPAIGIDLGTTFTAVSYVDKGVVKVIQNNAGNEITPSVVHFAEDIVLVGEEAVKKRRDTSMNTIYNIKRIIGRRHDDSFIQLRRWSFEILRGNNERANIRVDAEIFTPEQISAFILKYMKTIAKKVLFEEPVDAVITVPANFTNAQREATKDAGAMAGLNVLQIVNEPTAAAIAFREESNNNSIPEMRISELRRVLVFDLGGGTFDVSIVEIEGLETRVLATDGLTSLGGSDFDERIYGEALTRFQDIGINITEVDWTLMEACEAAKKALSRRNSARISHVRYGGAGFDLPYSTFIELCEDLFEQTLSLTDKVLEDAALDEELLDEILLVGGSTRIRRIREMLAERFPRTRIRDDIEPELAVAKGAAILAHSLAAKTSAYGSCSSSLGTAENSPEESISSVTLIDVAPLHLGLRLDGDICKVLIPRNARLPFSAYTLCTNVADYKKALTIEILEGDSLQASQNNTLAKVEIECSPKPMNKNLIKVVLSIDVSGILSITAIDVHTEKQVSVTITNVRLRIVILKMFNWYSRCYSAGKAARFRDCSND</sequence>
<dbReference type="Gene3D" id="3.90.640.10">
    <property type="entry name" value="Actin, Chain A, domain 4"/>
    <property type="match status" value="1"/>
</dbReference>
<keyword evidence="7" id="KW-1185">Reference proteome</keyword>
<reference evidence="5" key="2">
    <citation type="submission" date="2023-06" db="EMBL/GenBank/DDBJ databases">
        <title>Genome assembly of Pristionchus species.</title>
        <authorList>
            <person name="Yoshida K."/>
            <person name="Sommer R.J."/>
        </authorList>
    </citation>
    <scope>NUCLEOTIDE SEQUENCE</scope>
    <source>
        <strain evidence="5">RS5460</strain>
    </source>
</reference>
<accession>A0AAN4Z7X6</accession>
<keyword evidence="2 4" id="KW-0547">Nucleotide-binding</keyword>
<dbReference type="SUPFAM" id="SSF100920">
    <property type="entry name" value="Heat shock protein 70kD (HSP70), peptide-binding domain"/>
    <property type="match status" value="1"/>
</dbReference>
<keyword evidence="3 4" id="KW-0067">ATP-binding</keyword>
<dbReference type="Proteomes" id="UP001328107">
    <property type="component" value="Unassembled WGS sequence"/>
</dbReference>
<dbReference type="InterPro" id="IPR018181">
    <property type="entry name" value="Heat_shock_70_CS"/>
</dbReference>
<evidence type="ECO:0000313" key="5">
    <source>
        <dbReference type="EMBL" id="GMR32982.1"/>
    </source>
</evidence>
<dbReference type="InterPro" id="IPR043129">
    <property type="entry name" value="ATPase_NBD"/>
</dbReference>
<dbReference type="EMBL" id="BTRK01000001">
    <property type="protein sequence ID" value="GMR32982.1"/>
    <property type="molecule type" value="Genomic_DNA"/>
</dbReference>
<dbReference type="PRINTS" id="PR00301">
    <property type="entry name" value="HEATSHOCK70"/>
</dbReference>
<dbReference type="GO" id="GO:0140662">
    <property type="term" value="F:ATP-dependent protein folding chaperone"/>
    <property type="evidence" value="ECO:0007669"/>
    <property type="project" value="InterPro"/>
</dbReference>
<dbReference type="Pfam" id="PF00012">
    <property type="entry name" value="HSP70"/>
    <property type="match status" value="1"/>
</dbReference>
<gene>
    <name evidence="5" type="ORF">PMAYCL1PPCAC_03177</name>
    <name evidence="6" type="ORF">PMAYCL1PPCAC_03184</name>
</gene>
<protein>
    <submittedName>
        <fullName evidence="5">Uncharacterized protein</fullName>
    </submittedName>
</protein>
<dbReference type="EMBL" id="BTRK01000001">
    <property type="protein sequence ID" value="GMR32989.1"/>
    <property type="molecule type" value="Genomic_DNA"/>
</dbReference>